<sequence>MLYDFWFINTCTCKLQFWIRKYNVNISFRDIYSWLIRFGEQDGVQFFLHL</sequence>
<dbReference type="EMBL" id="GBRH01169526">
    <property type="protein sequence ID" value="JAE28370.1"/>
    <property type="molecule type" value="Transcribed_RNA"/>
</dbReference>
<dbReference type="AlphaFoldDB" id="A0A0A9GTL4"/>
<name>A0A0A9GTL4_ARUDO</name>
<evidence type="ECO:0000313" key="1">
    <source>
        <dbReference type="EMBL" id="JAE28370.1"/>
    </source>
</evidence>
<accession>A0A0A9GTL4</accession>
<protein>
    <submittedName>
        <fullName evidence="1">Uncharacterized protein</fullName>
    </submittedName>
</protein>
<organism evidence="1">
    <name type="scientific">Arundo donax</name>
    <name type="common">Giant reed</name>
    <name type="synonym">Donax arundinaceus</name>
    <dbReference type="NCBI Taxonomy" id="35708"/>
    <lineage>
        <taxon>Eukaryota</taxon>
        <taxon>Viridiplantae</taxon>
        <taxon>Streptophyta</taxon>
        <taxon>Embryophyta</taxon>
        <taxon>Tracheophyta</taxon>
        <taxon>Spermatophyta</taxon>
        <taxon>Magnoliopsida</taxon>
        <taxon>Liliopsida</taxon>
        <taxon>Poales</taxon>
        <taxon>Poaceae</taxon>
        <taxon>PACMAD clade</taxon>
        <taxon>Arundinoideae</taxon>
        <taxon>Arundineae</taxon>
        <taxon>Arundo</taxon>
    </lineage>
</organism>
<reference evidence="1" key="1">
    <citation type="submission" date="2014-09" db="EMBL/GenBank/DDBJ databases">
        <authorList>
            <person name="Magalhaes I.L.F."/>
            <person name="Oliveira U."/>
            <person name="Santos F.R."/>
            <person name="Vidigal T.H.D.A."/>
            <person name="Brescovit A.D."/>
            <person name="Santos A.J."/>
        </authorList>
    </citation>
    <scope>NUCLEOTIDE SEQUENCE</scope>
    <source>
        <tissue evidence="1">Shoot tissue taken approximately 20 cm above the soil surface</tissue>
    </source>
</reference>
<proteinExistence type="predicted"/>
<reference evidence="1" key="2">
    <citation type="journal article" date="2015" name="Data Brief">
        <title>Shoot transcriptome of the giant reed, Arundo donax.</title>
        <authorList>
            <person name="Barrero R.A."/>
            <person name="Guerrero F.D."/>
            <person name="Moolhuijzen P."/>
            <person name="Goolsby J.A."/>
            <person name="Tidwell J."/>
            <person name="Bellgard S.E."/>
            <person name="Bellgard M.I."/>
        </authorList>
    </citation>
    <scope>NUCLEOTIDE SEQUENCE</scope>
    <source>
        <tissue evidence="1">Shoot tissue taken approximately 20 cm above the soil surface</tissue>
    </source>
</reference>